<organism evidence="1 2">
    <name type="scientific">Carex littledalei</name>
    <dbReference type="NCBI Taxonomy" id="544730"/>
    <lineage>
        <taxon>Eukaryota</taxon>
        <taxon>Viridiplantae</taxon>
        <taxon>Streptophyta</taxon>
        <taxon>Embryophyta</taxon>
        <taxon>Tracheophyta</taxon>
        <taxon>Spermatophyta</taxon>
        <taxon>Magnoliopsida</taxon>
        <taxon>Liliopsida</taxon>
        <taxon>Poales</taxon>
        <taxon>Cyperaceae</taxon>
        <taxon>Cyperoideae</taxon>
        <taxon>Cariceae</taxon>
        <taxon>Carex</taxon>
        <taxon>Carex subgen. Euthyceras</taxon>
    </lineage>
</organism>
<name>A0A833VEV0_9POAL</name>
<dbReference type="Proteomes" id="UP000623129">
    <property type="component" value="Unassembled WGS sequence"/>
</dbReference>
<dbReference type="EMBL" id="SWLB01000007">
    <property type="protein sequence ID" value="KAF3336897.1"/>
    <property type="molecule type" value="Genomic_DNA"/>
</dbReference>
<accession>A0A833VEV0</accession>
<proteinExistence type="predicted"/>
<comment type="caution">
    <text evidence="1">The sequence shown here is derived from an EMBL/GenBank/DDBJ whole genome shotgun (WGS) entry which is preliminary data.</text>
</comment>
<dbReference type="PANTHER" id="PTHR45125:SF3">
    <property type="entry name" value="NO-APICAL-MERISTEM-ASSOCIATED CARBOXY-TERMINAL DOMAIN PROTEIN"/>
    <property type="match status" value="1"/>
</dbReference>
<reference evidence="1" key="1">
    <citation type="submission" date="2020-01" db="EMBL/GenBank/DDBJ databases">
        <title>Genome sequence of Kobresia littledalei, the first chromosome-level genome in the family Cyperaceae.</title>
        <authorList>
            <person name="Qu G."/>
        </authorList>
    </citation>
    <scope>NUCLEOTIDE SEQUENCE</scope>
    <source>
        <strain evidence="1">C.B.Clarke</strain>
        <tissue evidence="1">Leaf</tissue>
    </source>
</reference>
<dbReference type="GO" id="GO:0016740">
    <property type="term" value="F:transferase activity"/>
    <property type="evidence" value="ECO:0007669"/>
    <property type="project" value="UniProtKB-KW"/>
</dbReference>
<dbReference type="AlphaFoldDB" id="A0A833VEV0"/>
<protein>
    <submittedName>
        <fullName evidence="1">Glutathione S-transferase T3</fullName>
    </submittedName>
</protein>
<sequence>MTTEKTRWTHDDDRLLCSAWLNVGTDPVIGVDQVSKAVDKFVGCFDHILNRRESRLNDEDRKMRALELYHQNEESNFKYLHYWEVLKNEDK</sequence>
<dbReference type="OrthoDB" id="696650at2759"/>
<evidence type="ECO:0000313" key="1">
    <source>
        <dbReference type="EMBL" id="KAF3336897.1"/>
    </source>
</evidence>
<gene>
    <name evidence="1" type="ORF">FCM35_KLT19483</name>
</gene>
<dbReference type="PANTHER" id="PTHR45125">
    <property type="entry name" value="F21J9.4-RELATED"/>
    <property type="match status" value="1"/>
</dbReference>
<evidence type="ECO:0000313" key="2">
    <source>
        <dbReference type="Proteomes" id="UP000623129"/>
    </source>
</evidence>
<keyword evidence="2" id="KW-1185">Reference proteome</keyword>
<keyword evidence="1" id="KW-0808">Transferase</keyword>